<organism evidence="4">
    <name type="scientific">Schistosoma curassoni</name>
    <dbReference type="NCBI Taxonomy" id="6186"/>
    <lineage>
        <taxon>Eukaryota</taxon>
        <taxon>Metazoa</taxon>
        <taxon>Spiralia</taxon>
        <taxon>Lophotrochozoa</taxon>
        <taxon>Platyhelminthes</taxon>
        <taxon>Trematoda</taxon>
        <taxon>Digenea</taxon>
        <taxon>Strigeidida</taxon>
        <taxon>Schistosomatoidea</taxon>
        <taxon>Schistosomatidae</taxon>
        <taxon>Schistosoma</taxon>
    </lineage>
</organism>
<gene>
    <name evidence="2" type="ORF">SCUD_LOCUS4872</name>
</gene>
<evidence type="ECO:0000313" key="4">
    <source>
        <dbReference type="WBParaSite" id="SCUD_0000487101-mRNA-1"/>
    </source>
</evidence>
<feature type="transmembrane region" description="Helical" evidence="1">
    <location>
        <begin position="6"/>
        <end position="23"/>
    </location>
</feature>
<keyword evidence="1" id="KW-0472">Membrane</keyword>
<keyword evidence="3" id="KW-1185">Reference proteome</keyword>
<dbReference type="AlphaFoldDB" id="A0A183JQ83"/>
<evidence type="ECO:0000313" key="2">
    <source>
        <dbReference type="EMBL" id="VDO91321.1"/>
    </source>
</evidence>
<reference evidence="4" key="1">
    <citation type="submission" date="2016-06" db="UniProtKB">
        <authorList>
            <consortium name="WormBaseParasite"/>
        </authorList>
    </citation>
    <scope>IDENTIFICATION</scope>
</reference>
<name>A0A183JQ83_9TREM</name>
<protein>
    <submittedName>
        <fullName evidence="4">Secreted protein</fullName>
    </submittedName>
</protein>
<evidence type="ECO:0000256" key="1">
    <source>
        <dbReference type="SAM" id="Phobius"/>
    </source>
</evidence>
<dbReference type="WBParaSite" id="SCUD_0000487101-mRNA-1">
    <property type="protein sequence ID" value="SCUD_0000487101-mRNA-1"/>
    <property type="gene ID" value="SCUD_0000487101"/>
</dbReference>
<dbReference type="Proteomes" id="UP000279833">
    <property type="component" value="Unassembled WGS sequence"/>
</dbReference>
<proteinExistence type="predicted"/>
<reference evidence="2 3" key="2">
    <citation type="submission" date="2018-11" db="EMBL/GenBank/DDBJ databases">
        <authorList>
            <consortium name="Pathogen Informatics"/>
        </authorList>
    </citation>
    <scope>NUCLEOTIDE SEQUENCE [LARGE SCALE GENOMIC DNA]</scope>
    <source>
        <strain evidence="2">Dakar</strain>
        <strain evidence="3">Dakar, Senegal</strain>
    </source>
</reference>
<dbReference type="EMBL" id="UZAK01006998">
    <property type="protein sequence ID" value="VDO91321.1"/>
    <property type="molecule type" value="Genomic_DNA"/>
</dbReference>
<sequence>MDDSLLRGSIFILLICMKLLFELKSSTLLIPIRLKIYWMSHCSRKFVCVWYGPRLLQHDRIVH</sequence>
<keyword evidence="1" id="KW-1133">Transmembrane helix</keyword>
<keyword evidence="1" id="KW-0812">Transmembrane</keyword>
<accession>A0A183JQ83</accession>
<evidence type="ECO:0000313" key="3">
    <source>
        <dbReference type="Proteomes" id="UP000279833"/>
    </source>
</evidence>